<gene>
    <name evidence="2" type="ORF">Tci_045130</name>
</gene>
<name>A0A6L2MK33_TANCI</name>
<protein>
    <submittedName>
        <fullName evidence="2">Uncharacterized protein</fullName>
    </submittedName>
</protein>
<feature type="region of interest" description="Disordered" evidence="1">
    <location>
        <begin position="151"/>
        <end position="185"/>
    </location>
</feature>
<dbReference type="AlphaFoldDB" id="A0A6L2MK33"/>
<feature type="region of interest" description="Disordered" evidence="1">
    <location>
        <begin position="224"/>
        <end position="260"/>
    </location>
</feature>
<feature type="compositionally biased region" description="Basic and acidic residues" evidence="1">
    <location>
        <begin position="151"/>
        <end position="177"/>
    </location>
</feature>
<evidence type="ECO:0000313" key="2">
    <source>
        <dbReference type="EMBL" id="GEU73152.1"/>
    </source>
</evidence>
<feature type="region of interest" description="Disordered" evidence="1">
    <location>
        <begin position="1"/>
        <end position="120"/>
    </location>
</feature>
<sequence>MPNVDIPQGMDTGGSPRCQETMGGTPAQTRSERVLKQPNEPPLTESHTSSKGERRMEHPFELTDTVPPTPYDSPLTGGEVHEIAEPSKDDDDATLAETLLNIKRSSSKDKRKGIMQKTELPKKIKKKEMIHLSLNEELAQKLYAEELAKEAARQRQLNKREEDVAKGDQTKEIDRNDPTGGYKQSYFKGMKYEDIRPIFERVWDQNHTFVPKDSDIEREVIKRSGFHLQQESSKKQKLDQQTKEEEEEVKVQVNSDQEVK</sequence>
<dbReference type="EMBL" id="BKCJ010006633">
    <property type="protein sequence ID" value="GEU73152.1"/>
    <property type="molecule type" value="Genomic_DNA"/>
</dbReference>
<reference evidence="2" key="1">
    <citation type="journal article" date="2019" name="Sci. Rep.">
        <title>Draft genome of Tanacetum cinerariifolium, the natural source of mosquito coil.</title>
        <authorList>
            <person name="Yamashiro T."/>
            <person name="Shiraishi A."/>
            <person name="Satake H."/>
            <person name="Nakayama K."/>
        </authorList>
    </citation>
    <scope>NUCLEOTIDE SEQUENCE</scope>
</reference>
<evidence type="ECO:0000256" key="1">
    <source>
        <dbReference type="SAM" id="MobiDB-lite"/>
    </source>
</evidence>
<feature type="compositionally biased region" description="Basic and acidic residues" evidence="1">
    <location>
        <begin position="48"/>
        <end position="61"/>
    </location>
</feature>
<feature type="compositionally biased region" description="Basic and acidic residues" evidence="1">
    <location>
        <begin position="232"/>
        <end position="243"/>
    </location>
</feature>
<accession>A0A6L2MK33</accession>
<organism evidence="2">
    <name type="scientific">Tanacetum cinerariifolium</name>
    <name type="common">Dalmatian daisy</name>
    <name type="synonym">Chrysanthemum cinerariifolium</name>
    <dbReference type="NCBI Taxonomy" id="118510"/>
    <lineage>
        <taxon>Eukaryota</taxon>
        <taxon>Viridiplantae</taxon>
        <taxon>Streptophyta</taxon>
        <taxon>Embryophyta</taxon>
        <taxon>Tracheophyta</taxon>
        <taxon>Spermatophyta</taxon>
        <taxon>Magnoliopsida</taxon>
        <taxon>eudicotyledons</taxon>
        <taxon>Gunneridae</taxon>
        <taxon>Pentapetalae</taxon>
        <taxon>asterids</taxon>
        <taxon>campanulids</taxon>
        <taxon>Asterales</taxon>
        <taxon>Asteraceae</taxon>
        <taxon>Asteroideae</taxon>
        <taxon>Anthemideae</taxon>
        <taxon>Anthemidinae</taxon>
        <taxon>Tanacetum</taxon>
    </lineage>
</organism>
<comment type="caution">
    <text evidence="2">The sequence shown here is derived from an EMBL/GenBank/DDBJ whole genome shotgun (WGS) entry which is preliminary data.</text>
</comment>
<proteinExistence type="predicted"/>